<comment type="caution">
    <text evidence="2">The sequence shown here is derived from an EMBL/GenBank/DDBJ whole genome shotgun (WGS) entry which is preliminary data.</text>
</comment>
<dbReference type="Proteomes" id="UP000827092">
    <property type="component" value="Unassembled WGS sequence"/>
</dbReference>
<dbReference type="AlphaFoldDB" id="A0AAV6VF38"/>
<keyword evidence="1" id="KW-0175">Coiled coil</keyword>
<dbReference type="EMBL" id="JAFNEN010000101">
    <property type="protein sequence ID" value="KAG8194642.1"/>
    <property type="molecule type" value="Genomic_DNA"/>
</dbReference>
<keyword evidence="3" id="KW-1185">Reference proteome</keyword>
<evidence type="ECO:0000313" key="3">
    <source>
        <dbReference type="Proteomes" id="UP000827092"/>
    </source>
</evidence>
<organism evidence="2 3">
    <name type="scientific">Oedothorax gibbosus</name>
    <dbReference type="NCBI Taxonomy" id="931172"/>
    <lineage>
        <taxon>Eukaryota</taxon>
        <taxon>Metazoa</taxon>
        <taxon>Ecdysozoa</taxon>
        <taxon>Arthropoda</taxon>
        <taxon>Chelicerata</taxon>
        <taxon>Arachnida</taxon>
        <taxon>Araneae</taxon>
        <taxon>Araneomorphae</taxon>
        <taxon>Entelegynae</taxon>
        <taxon>Araneoidea</taxon>
        <taxon>Linyphiidae</taxon>
        <taxon>Erigoninae</taxon>
        <taxon>Oedothorax</taxon>
    </lineage>
</organism>
<name>A0AAV6VF38_9ARAC</name>
<protein>
    <submittedName>
        <fullName evidence="2">Uncharacterized protein</fullName>
    </submittedName>
</protein>
<feature type="coiled-coil region" evidence="1">
    <location>
        <begin position="71"/>
        <end position="98"/>
    </location>
</feature>
<gene>
    <name evidence="2" type="ORF">JTE90_003115</name>
</gene>
<proteinExistence type="predicted"/>
<evidence type="ECO:0000313" key="2">
    <source>
        <dbReference type="EMBL" id="KAG8194642.1"/>
    </source>
</evidence>
<accession>A0AAV6VF38</accession>
<reference evidence="2 3" key="1">
    <citation type="journal article" date="2022" name="Nat. Ecol. Evol.">
        <title>A masculinizing supergene underlies an exaggerated male reproductive morph in a spider.</title>
        <authorList>
            <person name="Hendrickx F."/>
            <person name="De Corte Z."/>
            <person name="Sonet G."/>
            <person name="Van Belleghem S.M."/>
            <person name="Kostlbacher S."/>
            <person name="Vangestel C."/>
        </authorList>
    </citation>
    <scope>NUCLEOTIDE SEQUENCE [LARGE SCALE GENOMIC DNA]</scope>
    <source>
        <strain evidence="2">W744_W776</strain>
    </source>
</reference>
<sequence>MPIFISSYSSFFHNEILNTKIQVYLPINLISTVRNHAIPSNGSLENPGMWERKAVCIHFGFKLGEEILQHLEEGKKRSRQEEQQMMILTKEREGLKSRLGSWERAPCNAA</sequence>
<evidence type="ECO:0000256" key="1">
    <source>
        <dbReference type="SAM" id="Coils"/>
    </source>
</evidence>